<accession>A0A6L3V6P4</accession>
<protein>
    <recommendedName>
        <fullName evidence="4">Type I restriction modification DNA specificity domain-containing protein</fullName>
    </recommendedName>
</protein>
<dbReference type="InterPro" id="IPR000055">
    <property type="entry name" value="Restrct_endonuc_typeI_TRD"/>
</dbReference>
<dbReference type="OrthoDB" id="9811611at2"/>
<keyword evidence="6" id="KW-1185">Reference proteome</keyword>
<dbReference type="InterPro" id="IPR052021">
    <property type="entry name" value="Type-I_RS_S_subunit"/>
</dbReference>
<dbReference type="AlphaFoldDB" id="A0A6L3V6P4"/>
<name>A0A6L3V6P4_9BACI</name>
<dbReference type="PANTHER" id="PTHR30408:SF12">
    <property type="entry name" value="TYPE I RESTRICTION ENZYME MJAVIII SPECIFICITY SUBUNIT"/>
    <property type="match status" value="1"/>
</dbReference>
<sequence length="125" mass="14203">MVGTIGNPVKVSHPIFAIKNVALIKDNADKFNNFLIHFLNSSHIQKQFKLLLAGGTQEFIGLNDIRHLKVLVPCKDEQVQIAQFLSLLDKKIPLQAAKKCLRTTNVHLTKVAPFLLQDWCCYFFQ</sequence>
<feature type="domain" description="Type I restriction modification DNA specificity" evidence="4">
    <location>
        <begin position="21"/>
        <end position="98"/>
    </location>
</feature>
<evidence type="ECO:0000313" key="5">
    <source>
        <dbReference type="EMBL" id="KAB2330793.1"/>
    </source>
</evidence>
<dbReference type="InterPro" id="IPR044946">
    <property type="entry name" value="Restrct_endonuc_typeI_TRD_sf"/>
</dbReference>
<keyword evidence="3" id="KW-0238">DNA-binding</keyword>
<keyword evidence="2" id="KW-0680">Restriction system</keyword>
<evidence type="ECO:0000256" key="1">
    <source>
        <dbReference type="ARBA" id="ARBA00010923"/>
    </source>
</evidence>
<dbReference type="Gene3D" id="3.90.220.20">
    <property type="entry name" value="DNA methylase specificity domains"/>
    <property type="match status" value="1"/>
</dbReference>
<dbReference type="Proteomes" id="UP000481030">
    <property type="component" value="Unassembled WGS sequence"/>
</dbReference>
<dbReference type="RefSeq" id="WP_151536470.1">
    <property type="nucleotide sequence ID" value="NZ_WBOS01000013.1"/>
</dbReference>
<dbReference type="GO" id="GO:0009307">
    <property type="term" value="P:DNA restriction-modification system"/>
    <property type="evidence" value="ECO:0007669"/>
    <property type="project" value="UniProtKB-KW"/>
</dbReference>
<comment type="similarity">
    <text evidence="1">Belongs to the type-I restriction system S methylase family.</text>
</comment>
<evidence type="ECO:0000259" key="4">
    <source>
        <dbReference type="Pfam" id="PF01420"/>
    </source>
</evidence>
<dbReference type="PANTHER" id="PTHR30408">
    <property type="entry name" value="TYPE-1 RESTRICTION ENZYME ECOKI SPECIFICITY PROTEIN"/>
    <property type="match status" value="1"/>
</dbReference>
<evidence type="ECO:0000256" key="2">
    <source>
        <dbReference type="ARBA" id="ARBA00022747"/>
    </source>
</evidence>
<dbReference type="SUPFAM" id="SSF116734">
    <property type="entry name" value="DNA methylase specificity domain"/>
    <property type="match status" value="1"/>
</dbReference>
<organism evidence="5 6">
    <name type="scientific">Cytobacillus depressus</name>
    <dbReference type="NCBI Taxonomy" id="1602942"/>
    <lineage>
        <taxon>Bacteria</taxon>
        <taxon>Bacillati</taxon>
        <taxon>Bacillota</taxon>
        <taxon>Bacilli</taxon>
        <taxon>Bacillales</taxon>
        <taxon>Bacillaceae</taxon>
        <taxon>Cytobacillus</taxon>
    </lineage>
</organism>
<reference evidence="5 6" key="1">
    <citation type="journal article" date="2016" name="Antonie Van Leeuwenhoek">
        <title>Bacillus depressus sp. nov., isolated from soil of a sunflower field.</title>
        <authorList>
            <person name="Wei X."/>
            <person name="Xin D."/>
            <person name="Xin Y."/>
            <person name="Zhang H."/>
            <person name="Wang T."/>
            <person name="Zhang J."/>
        </authorList>
    </citation>
    <scope>NUCLEOTIDE SEQUENCE [LARGE SCALE GENOMIC DNA]</scope>
    <source>
        <strain evidence="5 6">BZ1</strain>
    </source>
</reference>
<evidence type="ECO:0000313" key="6">
    <source>
        <dbReference type="Proteomes" id="UP000481030"/>
    </source>
</evidence>
<dbReference type="GO" id="GO:0003677">
    <property type="term" value="F:DNA binding"/>
    <property type="evidence" value="ECO:0007669"/>
    <property type="project" value="UniProtKB-KW"/>
</dbReference>
<evidence type="ECO:0000256" key="3">
    <source>
        <dbReference type="ARBA" id="ARBA00023125"/>
    </source>
</evidence>
<gene>
    <name evidence="5" type="ORF">F7731_19540</name>
</gene>
<dbReference type="Pfam" id="PF01420">
    <property type="entry name" value="Methylase_S"/>
    <property type="match status" value="1"/>
</dbReference>
<comment type="caution">
    <text evidence="5">The sequence shown here is derived from an EMBL/GenBank/DDBJ whole genome shotgun (WGS) entry which is preliminary data.</text>
</comment>
<proteinExistence type="inferred from homology"/>
<dbReference type="Gene3D" id="1.10.287.1120">
    <property type="entry name" value="Bipartite methylase S protein"/>
    <property type="match status" value="1"/>
</dbReference>
<dbReference type="EMBL" id="WBOS01000013">
    <property type="protein sequence ID" value="KAB2330793.1"/>
    <property type="molecule type" value="Genomic_DNA"/>
</dbReference>